<dbReference type="Ensembl" id="ENSPSNT00000012504.1">
    <property type="protein sequence ID" value="ENSPSNP00000011062.1"/>
    <property type="gene ID" value="ENSPSNG00000008201.1"/>
</dbReference>
<dbReference type="Proteomes" id="UP000694554">
    <property type="component" value="Chromosome 10"/>
</dbReference>
<name>A0A8C9BTE1_PHOSS</name>
<feature type="region of interest" description="Disordered" evidence="1">
    <location>
        <begin position="1"/>
        <end position="27"/>
    </location>
</feature>
<dbReference type="GeneTree" id="ENSGT01050000248318"/>
<keyword evidence="3" id="KW-1185">Reference proteome</keyword>
<protein>
    <submittedName>
        <fullName evidence="2">Uncharacterized protein</fullName>
    </submittedName>
</protein>
<reference evidence="2" key="2">
    <citation type="submission" date="2025-08" db="UniProtKB">
        <authorList>
            <consortium name="Ensembl"/>
        </authorList>
    </citation>
    <scope>IDENTIFICATION</scope>
</reference>
<feature type="region of interest" description="Disordered" evidence="1">
    <location>
        <begin position="126"/>
        <end position="145"/>
    </location>
</feature>
<evidence type="ECO:0000313" key="2">
    <source>
        <dbReference type="Ensembl" id="ENSPSNP00000011062.1"/>
    </source>
</evidence>
<accession>A0A8C9BTE1</accession>
<dbReference type="AlphaFoldDB" id="A0A8C9BTE1"/>
<organism evidence="2 3">
    <name type="scientific">Phocoena sinus</name>
    <name type="common">Vaquita</name>
    <dbReference type="NCBI Taxonomy" id="42100"/>
    <lineage>
        <taxon>Eukaryota</taxon>
        <taxon>Metazoa</taxon>
        <taxon>Chordata</taxon>
        <taxon>Craniata</taxon>
        <taxon>Vertebrata</taxon>
        <taxon>Euteleostomi</taxon>
        <taxon>Mammalia</taxon>
        <taxon>Eutheria</taxon>
        <taxon>Laurasiatheria</taxon>
        <taxon>Artiodactyla</taxon>
        <taxon>Whippomorpha</taxon>
        <taxon>Cetacea</taxon>
        <taxon>Odontoceti</taxon>
        <taxon>Phocoenidae</taxon>
        <taxon>Phocoena</taxon>
    </lineage>
</organism>
<proteinExistence type="predicted"/>
<evidence type="ECO:0000256" key="1">
    <source>
        <dbReference type="SAM" id="MobiDB-lite"/>
    </source>
</evidence>
<sequence length="181" mass="19343">GPRTQDLCSLPRGPSREPHTLSLPYPSPARVPRRVPRGFGTAPRVTLPHAIGHVVANGCQHQGQLPRPVVQVERANAGQVCAQVPVNARTLDADECAQVQAGPRGVWGRNAGVSSWPSSTGTPAFINSSEPHSLPRPSTAPLRSLGAPQSTQIEFPLAFRIAWMATASLWLSVRSCRKGWG</sequence>
<evidence type="ECO:0000313" key="3">
    <source>
        <dbReference type="Proteomes" id="UP000694554"/>
    </source>
</evidence>
<reference evidence="2" key="1">
    <citation type="submission" date="2019-08" db="EMBL/GenBank/DDBJ databases">
        <title>Phocoena sinus (Vaquita) genome, mPhoSin1, primary haplotype.</title>
        <authorList>
            <person name="Morin P."/>
            <person name="Mountcastle J."/>
            <person name="Fungtammasan C."/>
            <person name="Rhie A."/>
            <person name="Rojas-Bracho L."/>
            <person name="Smith C.R."/>
            <person name="Taylor B.L."/>
            <person name="Gulland F.M.D."/>
            <person name="Musser W."/>
            <person name="Houck M."/>
            <person name="Haase B."/>
            <person name="Paez S."/>
            <person name="Howe K."/>
            <person name="Torrance J."/>
            <person name="Formenti G."/>
            <person name="Phillippy A."/>
            <person name="Ryder O."/>
            <person name="Jarvis E.D."/>
            <person name="Fedrigo O."/>
        </authorList>
    </citation>
    <scope>NUCLEOTIDE SEQUENCE [LARGE SCALE GENOMIC DNA]</scope>
</reference>
<reference evidence="2" key="3">
    <citation type="submission" date="2025-09" db="UniProtKB">
        <authorList>
            <consortium name="Ensembl"/>
        </authorList>
    </citation>
    <scope>IDENTIFICATION</scope>
</reference>